<proteinExistence type="predicted"/>
<keyword evidence="2" id="KW-0645">Protease</keyword>
<dbReference type="Pfam" id="PF13650">
    <property type="entry name" value="Asp_protease_2"/>
    <property type="match status" value="1"/>
</dbReference>
<keyword evidence="2" id="KW-0378">Hydrolase</keyword>
<sequence>MDRRLILIVFIFFLNNLVFSQSKFTIQNKRQTDKISFKLINNLIVLPVEINGVSLSFLLDSGVSKPIIFNFLNITDSLNIKETETIFLRGLGEGETVKALKSRNNIIKIGDAIKLNQDIYAVYDDNLNFAPRLGVPIYGIIGYDLLKDLIVEVNYSNRFIRLSNPEKYTYKECRKCERLNLEFYNNKPYVNSEVKINDKKIPVKLLIDSGGSDALWLFEDDSLGIKSSDKYFNDFLGHGLSGSVYGKRTKVDAFYLKGFELRNANVAYPDSSSISFARNFKGRNGSLAGNILKRFNVIFDYRRALITLKRNSHFNDDFNYNRSGIELAHDGVRLVREIENRVLNSSPTNGGIENSEAVNSNKIVINTQYQFSLKPAYAIVELREGSPAHEAGLMVGDVILNINSKASYNYSLQQIVQMFYDEAGRKIRLRVDRKGETLSYTFNLRDPF</sequence>
<evidence type="ECO:0000313" key="3">
    <source>
        <dbReference type="Proteomes" id="UP001200022"/>
    </source>
</evidence>
<dbReference type="EMBL" id="JAKKDV010000002">
    <property type="protein sequence ID" value="MCF7560514.1"/>
    <property type="molecule type" value="Genomic_DNA"/>
</dbReference>
<protein>
    <submittedName>
        <fullName evidence="2">Aspartyl protease family protein</fullName>
    </submittedName>
</protein>
<dbReference type="Gene3D" id="2.30.42.10">
    <property type="match status" value="1"/>
</dbReference>
<dbReference type="Pfam" id="PF17820">
    <property type="entry name" value="PDZ_6"/>
    <property type="match status" value="1"/>
</dbReference>
<evidence type="ECO:0000259" key="1">
    <source>
        <dbReference type="PROSITE" id="PS50106"/>
    </source>
</evidence>
<dbReference type="InterPro" id="IPR041489">
    <property type="entry name" value="PDZ_6"/>
</dbReference>
<comment type="caution">
    <text evidence="2">The sequence shown here is derived from an EMBL/GenBank/DDBJ whole genome shotgun (WGS) entry which is preliminary data.</text>
</comment>
<gene>
    <name evidence="2" type="ORF">L3X39_07680</name>
</gene>
<organism evidence="2 3">
    <name type="scientific">Flaviramulus multivorans</name>
    <dbReference type="NCBI Taxonomy" id="1304750"/>
    <lineage>
        <taxon>Bacteria</taxon>
        <taxon>Pseudomonadati</taxon>
        <taxon>Bacteroidota</taxon>
        <taxon>Flavobacteriia</taxon>
        <taxon>Flavobacteriales</taxon>
        <taxon>Flavobacteriaceae</taxon>
        <taxon>Flaviramulus</taxon>
    </lineage>
</organism>
<accession>A0ABS9IID9</accession>
<dbReference type="SUPFAM" id="SSF50156">
    <property type="entry name" value="PDZ domain-like"/>
    <property type="match status" value="1"/>
</dbReference>
<dbReference type="SUPFAM" id="SSF50630">
    <property type="entry name" value="Acid proteases"/>
    <property type="match status" value="1"/>
</dbReference>
<dbReference type="PROSITE" id="PS50106">
    <property type="entry name" value="PDZ"/>
    <property type="match status" value="1"/>
</dbReference>
<dbReference type="Proteomes" id="UP001200022">
    <property type="component" value="Unassembled WGS sequence"/>
</dbReference>
<dbReference type="InterPro" id="IPR001478">
    <property type="entry name" value="PDZ"/>
</dbReference>
<dbReference type="GO" id="GO:0008233">
    <property type="term" value="F:peptidase activity"/>
    <property type="evidence" value="ECO:0007669"/>
    <property type="project" value="UniProtKB-KW"/>
</dbReference>
<dbReference type="RefSeq" id="WP_237231190.1">
    <property type="nucleotide sequence ID" value="NZ_JAKKDV010000002.1"/>
</dbReference>
<dbReference type="InterPro" id="IPR021109">
    <property type="entry name" value="Peptidase_aspartic_dom_sf"/>
</dbReference>
<dbReference type="InterPro" id="IPR036034">
    <property type="entry name" value="PDZ_sf"/>
</dbReference>
<feature type="domain" description="PDZ" evidence="1">
    <location>
        <begin position="379"/>
        <end position="435"/>
    </location>
</feature>
<reference evidence="2 3" key="1">
    <citation type="submission" date="2022-01" db="EMBL/GenBank/DDBJ databases">
        <title>Draft genome sequence of Sabulilitoribacter multivorans KCTC 32326.</title>
        <authorList>
            <person name="Oh J.-S."/>
        </authorList>
    </citation>
    <scope>NUCLEOTIDE SEQUENCE [LARGE SCALE GENOMIC DNA]</scope>
    <source>
        <strain evidence="2 3">M-M16</strain>
    </source>
</reference>
<dbReference type="Gene3D" id="2.40.70.10">
    <property type="entry name" value="Acid Proteases"/>
    <property type="match status" value="2"/>
</dbReference>
<keyword evidence="3" id="KW-1185">Reference proteome</keyword>
<evidence type="ECO:0000313" key="2">
    <source>
        <dbReference type="EMBL" id="MCF7560514.1"/>
    </source>
</evidence>
<name>A0ABS9IID9_9FLAO</name>
<dbReference type="GO" id="GO:0006508">
    <property type="term" value="P:proteolysis"/>
    <property type="evidence" value="ECO:0007669"/>
    <property type="project" value="UniProtKB-KW"/>
</dbReference>
<dbReference type="SMART" id="SM00228">
    <property type="entry name" value="PDZ"/>
    <property type="match status" value="1"/>
</dbReference>